<dbReference type="PANTHER" id="PTHR45929">
    <property type="entry name" value="JAK PATHWAY SIGNAL TRANSDUCTION ADAPTOR MOLECULE"/>
    <property type="match status" value="1"/>
</dbReference>
<dbReference type="CDD" id="cd21388">
    <property type="entry name" value="GAT_STAM"/>
    <property type="match status" value="1"/>
</dbReference>
<evidence type="ECO:0000313" key="9">
    <source>
        <dbReference type="Proteomes" id="UP000728185"/>
    </source>
</evidence>
<dbReference type="AlphaFoldDB" id="A0A8E0S9S3"/>
<feature type="domain" description="SH3" evidence="7">
    <location>
        <begin position="107"/>
        <end position="166"/>
    </location>
</feature>
<dbReference type="InterPro" id="IPR050670">
    <property type="entry name" value="STAM"/>
</dbReference>
<dbReference type="InterPro" id="IPR003903">
    <property type="entry name" value="UIM_dom"/>
</dbReference>
<dbReference type="PROSITE" id="PS50002">
    <property type="entry name" value="SH3"/>
    <property type="match status" value="1"/>
</dbReference>
<dbReference type="Gene3D" id="1.20.5.1940">
    <property type="match status" value="1"/>
</dbReference>
<reference evidence="8" key="1">
    <citation type="submission" date="2019-05" db="EMBL/GenBank/DDBJ databases">
        <title>Annotation for the trematode Fasciolopsis buski.</title>
        <authorList>
            <person name="Choi Y.-J."/>
        </authorList>
    </citation>
    <scope>NUCLEOTIDE SEQUENCE</scope>
    <source>
        <strain evidence="8">HT</strain>
        <tissue evidence="8">Whole worm</tissue>
    </source>
</reference>
<evidence type="ECO:0000256" key="5">
    <source>
        <dbReference type="SAM" id="MobiDB-lite"/>
    </source>
</evidence>
<keyword evidence="2" id="KW-0813">Transport</keyword>
<keyword evidence="1 4" id="KW-0728">SH3 domain</keyword>
<dbReference type="Pfam" id="PF00018">
    <property type="entry name" value="SH3_1"/>
    <property type="match status" value="1"/>
</dbReference>
<dbReference type="InterPro" id="IPR001452">
    <property type="entry name" value="SH3_domain"/>
</dbReference>
<keyword evidence="9" id="KW-1185">Reference proteome</keyword>
<dbReference type="PROSITE" id="PS50330">
    <property type="entry name" value="UIM"/>
    <property type="match status" value="1"/>
</dbReference>
<dbReference type="GO" id="GO:0043328">
    <property type="term" value="P:protein transport to vacuole involved in ubiquitin-dependent protein catabolic process via the multivesicular body sorting pathway"/>
    <property type="evidence" value="ECO:0007669"/>
    <property type="project" value="TreeGrafter"/>
</dbReference>
<feature type="chain" id="PRO_5034346075" evidence="6">
    <location>
        <begin position="18"/>
        <end position="300"/>
    </location>
</feature>
<sequence length="300" mass="32965">MEICLLGFLFFRSPLFTLRLLKAAKSGQVRQSAAKLQAKEEEELAQAIALSLKESENKPSARLTSTYASAPPSSIQIGHGGPENRKTSYSHFANGPAVQPPVSNDVMSKGRVRALYDFEAAEDNEITFKAGELIVLLDDSDENWWRGSNHRGEGLFPAQFVKREPEDNSTNPPAAASAPDSSVAGSSAKFTVQLDAAKMDECLRLINLVDPTGEFRPDPPELAQLEAECNAMAPLVDPELEKVDKRVLMLSDLNQQLLDAFQMYHDLMSRSALPQVSSAIRLTVNSSCIHLFRSPHRQTV</sequence>
<dbReference type="CDD" id="cd11820">
    <property type="entry name" value="SH3_STAM"/>
    <property type="match status" value="1"/>
</dbReference>
<evidence type="ECO:0000259" key="7">
    <source>
        <dbReference type="PROSITE" id="PS50002"/>
    </source>
</evidence>
<dbReference type="EMBL" id="LUCM01000846">
    <property type="protein sequence ID" value="KAA0199910.1"/>
    <property type="molecule type" value="Genomic_DNA"/>
</dbReference>
<keyword evidence="6" id="KW-0732">Signal</keyword>
<feature type="region of interest" description="Disordered" evidence="5">
    <location>
        <begin position="163"/>
        <end position="183"/>
    </location>
</feature>
<evidence type="ECO:0000256" key="4">
    <source>
        <dbReference type="PROSITE-ProRule" id="PRU00192"/>
    </source>
</evidence>
<protein>
    <submittedName>
        <fullName evidence="8">Signal transducing adapter molecule 1</fullName>
    </submittedName>
</protein>
<name>A0A8E0S9S3_9TREM</name>
<dbReference type="GO" id="GO:0033565">
    <property type="term" value="C:ESCRT-0 complex"/>
    <property type="evidence" value="ECO:0007669"/>
    <property type="project" value="TreeGrafter"/>
</dbReference>
<dbReference type="PRINTS" id="PR01887">
    <property type="entry name" value="SPECTRNALPHA"/>
</dbReference>
<evidence type="ECO:0000256" key="2">
    <source>
        <dbReference type="ARBA" id="ARBA00022448"/>
    </source>
</evidence>
<evidence type="ECO:0000256" key="3">
    <source>
        <dbReference type="ARBA" id="ARBA00022927"/>
    </source>
</evidence>
<comment type="caution">
    <text evidence="8">The sequence shown here is derived from an EMBL/GenBank/DDBJ whole genome shotgun (WGS) entry which is preliminary data.</text>
</comment>
<dbReference type="SUPFAM" id="SSF50044">
    <property type="entry name" value="SH3-domain"/>
    <property type="match status" value="1"/>
</dbReference>
<dbReference type="PRINTS" id="PR00452">
    <property type="entry name" value="SH3DOMAIN"/>
</dbReference>
<feature type="region of interest" description="Disordered" evidence="5">
    <location>
        <begin position="60"/>
        <end position="85"/>
    </location>
</feature>
<gene>
    <name evidence="8" type="ORF">FBUS_04840</name>
</gene>
<dbReference type="SMART" id="SM00326">
    <property type="entry name" value="SH3"/>
    <property type="match status" value="1"/>
</dbReference>
<dbReference type="PANTHER" id="PTHR45929:SF3">
    <property type="entry name" value="JAK PATHWAY SIGNAL TRANSDUCTION ADAPTOR MOLECULE"/>
    <property type="match status" value="1"/>
</dbReference>
<feature type="compositionally biased region" description="Low complexity" evidence="5">
    <location>
        <begin position="169"/>
        <end position="183"/>
    </location>
</feature>
<keyword evidence="3" id="KW-0653">Protein transport</keyword>
<dbReference type="Proteomes" id="UP000728185">
    <property type="component" value="Unassembled WGS sequence"/>
</dbReference>
<evidence type="ECO:0000256" key="1">
    <source>
        <dbReference type="ARBA" id="ARBA00022443"/>
    </source>
</evidence>
<organism evidence="8 9">
    <name type="scientific">Fasciolopsis buskii</name>
    <dbReference type="NCBI Taxonomy" id="27845"/>
    <lineage>
        <taxon>Eukaryota</taxon>
        <taxon>Metazoa</taxon>
        <taxon>Spiralia</taxon>
        <taxon>Lophotrochozoa</taxon>
        <taxon>Platyhelminthes</taxon>
        <taxon>Trematoda</taxon>
        <taxon>Digenea</taxon>
        <taxon>Plagiorchiida</taxon>
        <taxon>Echinostomata</taxon>
        <taxon>Echinostomatoidea</taxon>
        <taxon>Fasciolidae</taxon>
        <taxon>Fasciolopsis</taxon>
    </lineage>
</organism>
<feature type="compositionally biased region" description="Polar residues" evidence="5">
    <location>
        <begin position="62"/>
        <end position="76"/>
    </location>
</feature>
<evidence type="ECO:0000313" key="8">
    <source>
        <dbReference type="EMBL" id="KAA0199910.1"/>
    </source>
</evidence>
<evidence type="ECO:0000256" key="6">
    <source>
        <dbReference type="SAM" id="SignalP"/>
    </source>
</evidence>
<dbReference type="InterPro" id="IPR036028">
    <property type="entry name" value="SH3-like_dom_sf"/>
</dbReference>
<accession>A0A8E0S9S3</accession>
<feature type="signal peptide" evidence="6">
    <location>
        <begin position="1"/>
        <end position="17"/>
    </location>
</feature>
<dbReference type="OrthoDB" id="10068368at2759"/>
<proteinExistence type="predicted"/>
<dbReference type="Gene3D" id="2.30.30.40">
    <property type="entry name" value="SH3 Domains"/>
    <property type="match status" value="1"/>
</dbReference>